<dbReference type="RefSeq" id="WP_155959400.1">
    <property type="nucleotide sequence ID" value="NZ_CBCRUM010000003.1"/>
</dbReference>
<reference evidence="2" key="1">
    <citation type="submission" date="2016-10" db="EMBL/GenBank/DDBJ databases">
        <authorList>
            <person name="Varghese N."/>
            <person name="Submissions S."/>
        </authorList>
    </citation>
    <scope>NUCLEOTIDE SEQUENCE [LARGE SCALE GENOMIC DNA]</scope>
    <source>
        <strain evidence="2">DSM 4002</strain>
    </source>
</reference>
<gene>
    <name evidence="1" type="ORF">SAMN05444143_104162</name>
</gene>
<dbReference type="EMBL" id="FOUT01000004">
    <property type="protein sequence ID" value="SFM97155.1"/>
    <property type="molecule type" value="Genomic_DNA"/>
</dbReference>
<organism evidence="1 2">
    <name type="scientific">Flavobacterium succinicans</name>
    <dbReference type="NCBI Taxonomy" id="29536"/>
    <lineage>
        <taxon>Bacteria</taxon>
        <taxon>Pseudomonadati</taxon>
        <taxon>Bacteroidota</taxon>
        <taxon>Flavobacteriia</taxon>
        <taxon>Flavobacteriales</taxon>
        <taxon>Flavobacteriaceae</taxon>
        <taxon>Flavobacterium</taxon>
    </lineage>
</organism>
<accession>A0A1I4V7M3</accession>
<proteinExistence type="predicted"/>
<protein>
    <submittedName>
        <fullName evidence="1">Uncharacterized protein</fullName>
    </submittedName>
</protein>
<dbReference type="Proteomes" id="UP000182961">
    <property type="component" value="Unassembled WGS sequence"/>
</dbReference>
<name>A0A1I4V7M3_9FLAO</name>
<keyword evidence="2" id="KW-1185">Reference proteome</keyword>
<evidence type="ECO:0000313" key="1">
    <source>
        <dbReference type="EMBL" id="SFM97155.1"/>
    </source>
</evidence>
<sequence>MTKEQVRVQYPEIYQEILAEGMAKERLNPSTSKEKSELDHTIEAKKAFDFPNIQLN</sequence>
<evidence type="ECO:0000313" key="2">
    <source>
        <dbReference type="Proteomes" id="UP000182961"/>
    </source>
</evidence>
<dbReference type="AlphaFoldDB" id="A0A1I4V7M3"/>